<protein>
    <submittedName>
        <fullName evidence="1">Uncharacterized protein</fullName>
    </submittedName>
</protein>
<dbReference type="EMBL" id="LR746272">
    <property type="protein sequence ID" value="CAA7402996.1"/>
    <property type="molecule type" value="Genomic_DNA"/>
</dbReference>
<proteinExistence type="predicted"/>
<dbReference type="Proteomes" id="UP000663760">
    <property type="component" value="Chromosome 9"/>
</dbReference>
<evidence type="ECO:0000313" key="2">
    <source>
        <dbReference type="EMBL" id="CAA7402996.1"/>
    </source>
</evidence>
<evidence type="ECO:0000313" key="3">
    <source>
        <dbReference type="Proteomes" id="UP000663760"/>
    </source>
</evidence>
<accession>A0A7I8J807</accession>
<gene>
    <name evidence="1" type="ORF">SI7747_09012608</name>
    <name evidence="2" type="ORF">SI8410_09013674</name>
</gene>
<dbReference type="EMBL" id="LR743596">
    <property type="protein sequence ID" value="CAA2626922.1"/>
    <property type="molecule type" value="Genomic_DNA"/>
</dbReference>
<keyword evidence="3" id="KW-1185">Reference proteome</keyword>
<organism evidence="1">
    <name type="scientific">Spirodela intermedia</name>
    <name type="common">Intermediate duckweed</name>
    <dbReference type="NCBI Taxonomy" id="51605"/>
    <lineage>
        <taxon>Eukaryota</taxon>
        <taxon>Viridiplantae</taxon>
        <taxon>Streptophyta</taxon>
        <taxon>Embryophyta</taxon>
        <taxon>Tracheophyta</taxon>
        <taxon>Spermatophyta</taxon>
        <taxon>Magnoliopsida</taxon>
        <taxon>Liliopsida</taxon>
        <taxon>Araceae</taxon>
        <taxon>Lemnoideae</taxon>
        <taxon>Spirodela</taxon>
    </lineage>
</organism>
<name>A0A7I8J807_SPIIN</name>
<dbReference type="AlphaFoldDB" id="A0A7I8J807"/>
<reference evidence="1" key="1">
    <citation type="submission" date="2019-12" db="EMBL/GenBank/DDBJ databases">
        <authorList>
            <person name="Scholz U."/>
            <person name="Mascher M."/>
            <person name="Fiebig A."/>
        </authorList>
    </citation>
    <scope>NUCLEOTIDE SEQUENCE</scope>
</reference>
<evidence type="ECO:0000313" key="1">
    <source>
        <dbReference type="EMBL" id="CAA2626922.1"/>
    </source>
</evidence>
<sequence>MKIVVEDFSFYKENIGFWRYNYPHNYISFCSFLCY</sequence>